<evidence type="ECO:0000313" key="5">
    <source>
        <dbReference type="EMBL" id="AXA60785.1"/>
    </source>
</evidence>
<dbReference type="Pfam" id="PF13714">
    <property type="entry name" value="PEP_mutase"/>
    <property type="match status" value="1"/>
</dbReference>
<dbReference type="PANTHER" id="PTHR42905:SF7">
    <property type="entry name" value="PHOSPHOENOLPYRUVATE PHOSPHOMUTASE"/>
    <property type="match status" value="1"/>
</dbReference>
<accession>A0A2Z4ZR43</accession>
<dbReference type="GO" id="GO:0050188">
    <property type="term" value="F:phosphoenolpyruvate mutase activity"/>
    <property type="evidence" value="ECO:0007669"/>
    <property type="project" value="UniProtKB-EC"/>
</dbReference>
<dbReference type="InterPro" id="IPR040442">
    <property type="entry name" value="Pyrv_kinase-like_dom_sf"/>
</dbReference>
<dbReference type="InterPro" id="IPR039556">
    <property type="entry name" value="ICL/PEPM"/>
</dbReference>
<reference evidence="6" key="1">
    <citation type="journal article" date="2021" name="Front. Microbiol.">
        <title>Genomic Analysis of the 1-Aminocyclopropane-1-Carboxylate Deaminase-Producing Pseudomonas thivervalensis SC5 Reveals Its Multifaceted Roles in Soil and in Beneficial Interactions With Plants.</title>
        <authorList>
            <person name="Nascimento F.X."/>
            <person name="Uron P."/>
            <person name="Glick B.R."/>
            <person name="Giachini A."/>
            <person name="Rossi M.J."/>
        </authorList>
    </citation>
    <scope>NUCLEOTIDE SEQUENCE [LARGE SCALE GENOMIC DNA]</scope>
    <source>
        <strain evidence="6">PLM3</strain>
    </source>
</reference>
<dbReference type="NCBIfam" id="TIGR02320">
    <property type="entry name" value="PEP_mutase"/>
    <property type="match status" value="1"/>
</dbReference>
<dbReference type="Proteomes" id="UP000251666">
    <property type="component" value="Chromosome"/>
</dbReference>
<evidence type="ECO:0000313" key="6">
    <source>
        <dbReference type="Proteomes" id="UP000251666"/>
    </source>
</evidence>
<dbReference type="Gene3D" id="3.20.20.60">
    <property type="entry name" value="Phosphoenolpyruvate-binding domains"/>
    <property type="match status" value="1"/>
</dbReference>
<name>A0A2Z4ZR43_9PSED</name>
<dbReference type="GO" id="GO:0046872">
    <property type="term" value="F:metal ion binding"/>
    <property type="evidence" value="ECO:0007669"/>
    <property type="project" value="UniProtKB-KW"/>
</dbReference>
<dbReference type="KEGG" id="pthv:CE140_12290"/>
<dbReference type="EC" id="5.4.2.9" evidence="3"/>
<dbReference type="AlphaFoldDB" id="A0A2Z4ZR43"/>
<dbReference type="RefSeq" id="WP_208667139.1">
    <property type="nucleotide sequence ID" value="NZ_CP022201.1"/>
</dbReference>
<evidence type="ECO:0000256" key="1">
    <source>
        <dbReference type="ARBA" id="ARBA00022723"/>
    </source>
</evidence>
<dbReference type="CDD" id="cd00377">
    <property type="entry name" value="ICL_PEPM"/>
    <property type="match status" value="1"/>
</dbReference>
<comment type="similarity">
    <text evidence="4">Belongs to the isocitrate lyase/PEP mutase superfamily. PEP mutase family.</text>
</comment>
<dbReference type="InterPro" id="IPR015813">
    <property type="entry name" value="Pyrv/PenolPyrv_kinase-like_dom"/>
</dbReference>
<proteinExistence type="inferred from homology"/>
<dbReference type="EMBL" id="CP022202">
    <property type="protein sequence ID" value="AXA60785.1"/>
    <property type="molecule type" value="Genomic_DNA"/>
</dbReference>
<keyword evidence="1" id="KW-0479">Metal-binding</keyword>
<protein>
    <recommendedName>
        <fullName evidence="3">phosphoenolpyruvate mutase</fullName>
        <ecNumber evidence="3">5.4.2.9</ecNumber>
    </recommendedName>
</protein>
<organism evidence="5 6">
    <name type="scientific">Pseudomonas thivervalensis</name>
    <dbReference type="NCBI Taxonomy" id="86265"/>
    <lineage>
        <taxon>Bacteria</taxon>
        <taxon>Pseudomonadati</taxon>
        <taxon>Pseudomonadota</taxon>
        <taxon>Gammaproteobacteria</taxon>
        <taxon>Pseudomonadales</taxon>
        <taxon>Pseudomonadaceae</taxon>
        <taxon>Pseudomonas</taxon>
    </lineage>
</organism>
<evidence type="ECO:0000256" key="3">
    <source>
        <dbReference type="ARBA" id="ARBA00024063"/>
    </source>
</evidence>
<gene>
    <name evidence="5" type="primary">aepX</name>
    <name evidence="5" type="ORF">CEQ51_12135</name>
</gene>
<evidence type="ECO:0000256" key="4">
    <source>
        <dbReference type="ARBA" id="ARBA00038455"/>
    </source>
</evidence>
<keyword evidence="6" id="KW-1185">Reference proteome</keyword>
<dbReference type="InterPro" id="IPR012698">
    <property type="entry name" value="PEnolPyrv_PMutase_core"/>
</dbReference>
<dbReference type="PANTHER" id="PTHR42905">
    <property type="entry name" value="PHOSPHOENOLPYRUVATE CARBOXYLASE"/>
    <property type="match status" value="1"/>
</dbReference>
<keyword evidence="2" id="KW-0413">Isomerase</keyword>
<keyword evidence="5" id="KW-0670">Pyruvate</keyword>
<evidence type="ECO:0000256" key="2">
    <source>
        <dbReference type="ARBA" id="ARBA00023235"/>
    </source>
</evidence>
<sequence length="310" mass="34343">MEKSRTTTTEKRRARIRSALQEKRCLRLLEAHSPIAALLAESIVVTDSFGREISYDGFWSSSLTDSTERGKPDTEVLTIHDRLLNINEIFEATTLPLVADGDTGGLAEHFAFHVRSMERLGISAVVIEDKRGLKRNSLLGTEVFQEQEDVESFCRKIRIGKAAQITPDFMVIARIESLILEAGMDDALRRARAYVEAGADGVMIHSRMTDPGEVMEFAQKFKAEHEGVPLVCVPTSYSQTSFEDLQAAGFNVVIYANHMLRSSYQAMRSVAEGILRHGRSLEVEDSCLDVKELLSIISSGLGETKQSSSA</sequence>
<dbReference type="SUPFAM" id="SSF51621">
    <property type="entry name" value="Phosphoenolpyruvate/pyruvate domain"/>
    <property type="match status" value="1"/>
</dbReference>